<dbReference type="Gene3D" id="1.25.40.880">
    <property type="entry name" value="Alkyl sulfatase, dimerisation domain"/>
    <property type="match status" value="1"/>
</dbReference>
<feature type="domain" description="Alkyl sulfatase dimerisation" evidence="1">
    <location>
        <begin position="2"/>
        <end position="66"/>
    </location>
</feature>
<name>A0A1C3Y665_9HYPH</name>
<dbReference type="AlphaFoldDB" id="A0A1C3Y665"/>
<accession>A0A1C3Y665</accession>
<dbReference type="EMBL" id="FMAJ01000008">
    <property type="protein sequence ID" value="SCB59931.1"/>
    <property type="molecule type" value="Genomic_DNA"/>
</dbReference>
<dbReference type="GO" id="GO:0018909">
    <property type="term" value="P:dodecyl sulfate metabolic process"/>
    <property type="evidence" value="ECO:0007669"/>
    <property type="project" value="TreeGrafter"/>
</dbReference>
<evidence type="ECO:0000259" key="1">
    <source>
        <dbReference type="Pfam" id="PF14863"/>
    </source>
</evidence>
<sequence>MLKSAQDALEAGEFQWAAEQADYLLAVDGKNAAVLDVKIRAFRELGERQMNATARNYYLTVANSLKTARSSDR</sequence>
<protein>
    <submittedName>
        <fullName evidence="2">Alkyl sulfatase dimerisation</fullName>
    </submittedName>
</protein>
<dbReference type="InterPro" id="IPR036866">
    <property type="entry name" value="RibonucZ/Hydroxyglut_hydro"/>
</dbReference>
<organism evidence="2 3">
    <name type="scientific">Rhizobium aethiopicum</name>
    <dbReference type="NCBI Taxonomy" id="1138170"/>
    <lineage>
        <taxon>Bacteria</taxon>
        <taxon>Pseudomonadati</taxon>
        <taxon>Pseudomonadota</taxon>
        <taxon>Alphaproteobacteria</taxon>
        <taxon>Hyphomicrobiales</taxon>
        <taxon>Rhizobiaceae</taxon>
        <taxon>Rhizobium/Agrobacterium group</taxon>
        <taxon>Rhizobium</taxon>
    </lineage>
</organism>
<proteinExistence type="predicted"/>
<dbReference type="GO" id="GO:0046983">
    <property type="term" value="F:protein dimerization activity"/>
    <property type="evidence" value="ECO:0007669"/>
    <property type="project" value="InterPro"/>
</dbReference>
<dbReference type="SUPFAM" id="SSF56281">
    <property type="entry name" value="Metallo-hydrolase/oxidoreductase"/>
    <property type="match status" value="1"/>
</dbReference>
<dbReference type="InterPro" id="IPR052195">
    <property type="entry name" value="Bact_Alkyl/Aryl-Sulfatase"/>
</dbReference>
<evidence type="ECO:0000313" key="2">
    <source>
        <dbReference type="EMBL" id="SCB59931.1"/>
    </source>
</evidence>
<dbReference type="InterPro" id="IPR038536">
    <property type="entry name" value="Alkyl/aryl-sulf_dimr_sf"/>
</dbReference>
<dbReference type="Proteomes" id="UP000198723">
    <property type="component" value="Unassembled WGS sequence"/>
</dbReference>
<dbReference type="InterPro" id="IPR029228">
    <property type="entry name" value="Alkyl_sulf_dimr"/>
</dbReference>
<dbReference type="PANTHER" id="PTHR43223">
    <property type="entry name" value="ALKYL/ARYL-SULFATASE"/>
    <property type="match status" value="1"/>
</dbReference>
<dbReference type="PANTHER" id="PTHR43223:SF1">
    <property type="entry name" value="ALKYL_ARYL-SULFATASE BDS1"/>
    <property type="match status" value="1"/>
</dbReference>
<dbReference type="GO" id="GO:0018741">
    <property type="term" value="F:linear primary-alkylsulfatase activity"/>
    <property type="evidence" value="ECO:0007669"/>
    <property type="project" value="TreeGrafter"/>
</dbReference>
<gene>
    <name evidence="2" type="ORF">GA0061105_108290</name>
</gene>
<dbReference type="STRING" id="1138170.GA0061105_108290"/>
<evidence type="ECO:0000313" key="3">
    <source>
        <dbReference type="Proteomes" id="UP000198723"/>
    </source>
</evidence>
<reference evidence="2 3" key="1">
    <citation type="submission" date="2016-08" db="EMBL/GenBank/DDBJ databases">
        <authorList>
            <person name="Seilhamer J.J."/>
        </authorList>
    </citation>
    <scope>NUCLEOTIDE SEQUENCE [LARGE SCALE GENOMIC DNA]</scope>
    <source>
        <strain evidence="2 3">HBR26</strain>
    </source>
</reference>
<dbReference type="Pfam" id="PF14863">
    <property type="entry name" value="Alkyl_sulf_dimr"/>
    <property type="match status" value="1"/>
</dbReference>